<keyword evidence="2 3" id="KW-0175">Coiled coil</keyword>
<evidence type="ECO:0000256" key="2">
    <source>
        <dbReference type="ARBA" id="ARBA00023054"/>
    </source>
</evidence>
<evidence type="ECO:0000313" key="6">
    <source>
        <dbReference type="EMBL" id="EZF50882.1"/>
    </source>
</evidence>
<protein>
    <recommendedName>
        <fullName evidence="5">Nuclear speckle splicing regulatory protein 1 N-terminal domain-containing protein</fullName>
    </recommendedName>
</protein>
<dbReference type="InterPro" id="IPR018612">
    <property type="entry name" value="NSRP1_N"/>
</dbReference>
<dbReference type="Pfam" id="PF09745">
    <property type="entry name" value="NSRP1_N"/>
    <property type="match status" value="1"/>
</dbReference>
<dbReference type="PANTHER" id="PTHR47845">
    <property type="entry name" value="NUCLEAR SPECKLE SPLICING REGULATORY PROTEIN 1 HOMOLOG"/>
    <property type="match status" value="1"/>
</dbReference>
<dbReference type="GO" id="GO:0000381">
    <property type="term" value="P:regulation of alternative mRNA splicing, via spliceosome"/>
    <property type="evidence" value="ECO:0007669"/>
    <property type="project" value="InterPro"/>
</dbReference>
<feature type="region of interest" description="Disordered" evidence="4">
    <location>
        <begin position="382"/>
        <end position="435"/>
    </location>
</feature>
<reference evidence="6" key="1">
    <citation type="submission" date="2014-02" db="EMBL/GenBank/DDBJ databases">
        <title>The Genome Sequence of Trichophyton rubrum (morphotype fischeri) CBS 288.86.</title>
        <authorList>
            <consortium name="The Broad Institute Genomics Platform"/>
            <person name="Cuomo C.A."/>
            <person name="White T.C."/>
            <person name="Graser Y."/>
            <person name="Martinez-Rossi N."/>
            <person name="Heitman J."/>
            <person name="Young S.K."/>
            <person name="Zeng Q."/>
            <person name="Gargeya S."/>
            <person name="Abouelleil A."/>
            <person name="Alvarado L."/>
            <person name="Chapman S.B."/>
            <person name="Gainer-Dewar J."/>
            <person name="Goldberg J."/>
            <person name="Griggs A."/>
            <person name="Gujja S."/>
            <person name="Hansen M."/>
            <person name="Howarth C."/>
            <person name="Imamovic A."/>
            <person name="Larimer J."/>
            <person name="Martinez D."/>
            <person name="Murphy C."/>
            <person name="Pearson M.D."/>
            <person name="Persinoti G."/>
            <person name="Poon T."/>
            <person name="Priest M."/>
            <person name="Roberts A.D."/>
            <person name="Saif S."/>
            <person name="Shea T.D."/>
            <person name="Sykes S.N."/>
            <person name="Wortman J."/>
            <person name="Nusbaum C."/>
            <person name="Birren B."/>
        </authorList>
    </citation>
    <scope>NUCLEOTIDE SEQUENCE [LARGE SCALE GENOMIC DNA]</scope>
    <source>
        <strain evidence="6">CBS 288.86</strain>
    </source>
</reference>
<feature type="compositionally biased region" description="Low complexity" evidence="4">
    <location>
        <begin position="337"/>
        <end position="353"/>
    </location>
</feature>
<evidence type="ECO:0000256" key="3">
    <source>
        <dbReference type="SAM" id="Coils"/>
    </source>
</evidence>
<dbReference type="Proteomes" id="UP000023758">
    <property type="component" value="Unassembled WGS sequence"/>
</dbReference>
<feature type="region of interest" description="Disordered" evidence="4">
    <location>
        <begin position="54"/>
        <end position="192"/>
    </location>
</feature>
<gene>
    <name evidence="6" type="ORF">H103_05703</name>
</gene>
<name>A0A022VX93_TRIRU</name>
<evidence type="ECO:0000256" key="1">
    <source>
        <dbReference type="ARBA" id="ARBA00010126"/>
    </source>
</evidence>
<dbReference type="OrthoDB" id="446635at2759"/>
<sequence length="435" mass="48557">MNLRSFSFATFAASILQVANNKFTALQMAPPKLNYGLNLFGTNIKKSSSSVFAGQKRKSLWDDPDSEDEGQKDGESNGVEITTLGGLSPFPESNPSRTTDEAPLKKKTTSSKPGEVPSKREYTNLASLHTSKKHGNEAESLDPSIYDYDGVYDSLHARSKTKNSNSDGNSASQGPKYMTALLKSADTRKRDQLRARDKLVAREREAEGDEFADKEKFVTAAYKAQQEEVKRIEAEEAEKEKEEAEKRKKGIGMVGFYRDFLKRDEQRHEEAVRFAEEAVKNKATVENDEVEQEKTTTQIAEELNAKGAKIAVNDEGEVVDKRQLLTAGLNVVSKPKPAAAAANGPRVNAGARAPGAGFDRGGIRAAREMQRARQTEMITEQLEEKLRKEKEEEEARLRELAEKNKSQKSKEEVMSAKERYLARKRERERQKESSG</sequence>
<feature type="compositionally biased region" description="Polar residues" evidence="4">
    <location>
        <begin position="162"/>
        <end position="173"/>
    </location>
</feature>
<feature type="domain" description="Nuclear speckle splicing regulatory protein 1 N-terminal" evidence="5">
    <location>
        <begin position="132"/>
        <end position="249"/>
    </location>
</feature>
<dbReference type="EMBL" id="KK207876">
    <property type="protein sequence ID" value="EZF50882.1"/>
    <property type="molecule type" value="Genomic_DNA"/>
</dbReference>
<dbReference type="PANTHER" id="PTHR47845:SF1">
    <property type="entry name" value="NUCLEAR SPECKLE SPLICING REGULATORY PROTEIN 1 HOMOLOG"/>
    <property type="match status" value="1"/>
</dbReference>
<dbReference type="HOGENOM" id="CLU_042321_0_0_1"/>
<accession>A0A022VX93</accession>
<dbReference type="InterPro" id="IPR053246">
    <property type="entry name" value="NS_splicing_regulatory_protein"/>
</dbReference>
<proteinExistence type="inferred from homology"/>
<comment type="similarity">
    <text evidence="1">Belongs to the NSRP1 family.</text>
</comment>
<feature type="region of interest" description="Disordered" evidence="4">
    <location>
        <begin position="336"/>
        <end position="360"/>
    </location>
</feature>
<evidence type="ECO:0000259" key="5">
    <source>
        <dbReference type="Pfam" id="PF09745"/>
    </source>
</evidence>
<feature type="coiled-coil region" evidence="3">
    <location>
        <begin position="222"/>
        <end position="278"/>
    </location>
</feature>
<organism evidence="6">
    <name type="scientific">Trichophyton rubrum CBS 288.86</name>
    <dbReference type="NCBI Taxonomy" id="1215330"/>
    <lineage>
        <taxon>Eukaryota</taxon>
        <taxon>Fungi</taxon>
        <taxon>Dikarya</taxon>
        <taxon>Ascomycota</taxon>
        <taxon>Pezizomycotina</taxon>
        <taxon>Eurotiomycetes</taxon>
        <taxon>Eurotiomycetidae</taxon>
        <taxon>Onygenales</taxon>
        <taxon>Arthrodermataceae</taxon>
        <taxon>Trichophyton</taxon>
    </lineage>
</organism>
<dbReference type="AlphaFoldDB" id="A0A022VX93"/>
<evidence type="ECO:0000256" key="4">
    <source>
        <dbReference type="SAM" id="MobiDB-lite"/>
    </source>
</evidence>